<dbReference type="PANTHER" id="PTHR35936:SF17">
    <property type="entry name" value="ARGININE-BINDING EXTRACELLULAR PROTEIN ARTP"/>
    <property type="match status" value="1"/>
</dbReference>
<dbReference type="PATRIC" id="fig|1286171.3.peg.853"/>
<gene>
    <name evidence="8" type="primary">artP1</name>
    <name evidence="8" type="ORF">EAL2_c09010</name>
</gene>
<dbReference type="HOGENOM" id="CLU_019602_18_2_9"/>
<dbReference type="EMBL" id="CP007452">
    <property type="protein sequence ID" value="AHM56201.1"/>
    <property type="molecule type" value="Genomic_DNA"/>
</dbReference>
<dbReference type="PANTHER" id="PTHR35936">
    <property type="entry name" value="MEMBRANE-BOUND LYTIC MUREIN TRANSGLYCOSYLASE F"/>
    <property type="match status" value="1"/>
</dbReference>
<proteinExistence type="inferred from homology"/>
<evidence type="ECO:0000313" key="9">
    <source>
        <dbReference type="Proteomes" id="UP000019591"/>
    </source>
</evidence>
<protein>
    <submittedName>
        <fullName evidence="8">Amino acid ABC transporter substrate-binding protein, PAAT family</fullName>
    </submittedName>
</protein>
<dbReference type="InterPro" id="IPR001320">
    <property type="entry name" value="Iontro_rcpt_C"/>
</dbReference>
<dbReference type="Pfam" id="PF00497">
    <property type="entry name" value="SBP_bac_3"/>
    <property type="match status" value="1"/>
</dbReference>
<organism evidence="8 9">
    <name type="scientific">Peptoclostridium acidaminophilum DSM 3953</name>
    <dbReference type="NCBI Taxonomy" id="1286171"/>
    <lineage>
        <taxon>Bacteria</taxon>
        <taxon>Bacillati</taxon>
        <taxon>Bacillota</taxon>
        <taxon>Clostridia</taxon>
        <taxon>Peptostreptococcales</taxon>
        <taxon>Peptoclostridiaceae</taxon>
        <taxon>Peptoclostridium</taxon>
    </lineage>
</organism>
<keyword evidence="3 5" id="KW-0732">Signal</keyword>
<dbReference type="SMART" id="SM00062">
    <property type="entry name" value="PBPb"/>
    <property type="match status" value="1"/>
</dbReference>
<evidence type="ECO:0000256" key="4">
    <source>
        <dbReference type="RuleBase" id="RU003744"/>
    </source>
</evidence>
<dbReference type="GO" id="GO:0015276">
    <property type="term" value="F:ligand-gated monoatomic ion channel activity"/>
    <property type="evidence" value="ECO:0007669"/>
    <property type="project" value="InterPro"/>
</dbReference>
<dbReference type="OrthoDB" id="9774451at2"/>
<evidence type="ECO:0000256" key="1">
    <source>
        <dbReference type="ARBA" id="ARBA00004196"/>
    </source>
</evidence>
<dbReference type="CDD" id="cd13620">
    <property type="entry name" value="PBP2_GltS"/>
    <property type="match status" value="1"/>
</dbReference>
<evidence type="ECO:0000256" key="3">
    <source>
        <dbReference type="ARBA" id="ARBA00022729"/>
    </source>
</evidence>
<dbReference type="eggNOG" id="COG0834">
    <property type="taxonomic scope" value="Bacteria"/>
</dbReference>
<reference evidence="8 9" key="1">
    <citation type="journal article" date="2014" name="Genome Announc.">
        <title>Complete Genome Sequence of Amino Acid-Utilizing Eubacterium acidaminophilum al-2 (DSM 3953).</title>
        <authorList>
            <person name="Poehlein A."/>
            <person name="Andreesen J.R."/>
            <person name="Daniel R."/>
        </authorList>
    </citation>
    <scope>NUCLEOTIDE SEQUENCE [LARGE SCALE GENOMIC DNA]</scope>
    <source>
        <strain evidence="8 9">DSM 3953</strain>
    </source>
</reference>
<dbReference type="PROSITE" id="PS51257">
    <property type="entry name" value="PROKAR_LIPOPROTEIN"/>
    <property type="match status" value="1"/>
</dbReference>
<evidence type="ECO:0000259" key="6">
    <source>
        <dbReference type="SMART" id="SM00062"/>
    </source>
</evidence>
<dbReference type="SMART" id="SM00079">
    <property type="entry name" value="PBPe"/>
    <property type="match status" value="1"/>
</dbReference>
<dbReference type="STRING" id="1286171.EAL2_c09010"/>
<evidence type="ECO:0000313" key="8">
    <source>
        <dbReference type="EMBL" id="AHM56201.1"/>
    </source>
</evidence>
<feature type="signal peptide" evidence="5">
    <location>
        <begin position="1"/>
        <end position="24"/>
    </location>
</feature>
<feature type="domain" description="Solute-binding protein family 3/N-terminal" evidence="6">
    <location>
        <begin position="48"/>
        <end position="269"/>
    </location>
</feature>
<dbReference type="GO" id="GO:0016020">
    <property type="term" value="C:membrane"/>
    <property type="evidence" value="ECO:0007669"/>
    <property type="project" value="InterPro"/>
</dbReference>
<dbReference type="InterPro" id="IPR018313">
    <property type="entry name" value="SBP_3_CS"/>
</dbReference>
<dbReference type="PROSITE" id="PS01039">
    <property type="entry name" value="SBP_BACTERIAL_3"/>
    <property type="match status" value="1"/>
</dbReference>
<evidence type="ECO:0000256" key="5">
    <source>
        <dbReference type="SAM" id="SignalP"/>
    </source>
</evidence>
<dbReference type="InterPro" id="IPR001638">
    <property type="entry name" value="Solute-binding_3/MltF_N"/>
</dbReference>
<dbReference type="KEGG" id="eac:EAL2_c09010"/>
<dbReference type="Proteomes" id="UP000019591">
    <property type="component" value="Chromosome"/>
</dbReference>
<evidence type="ECO:0000256" key="2">
    <source>
        <dbReference type="ARBA" id="ARBA00010333"/>
    </source>
</evidence>
<feature type="chain" id="PRO_5038806282" evidence="5">
    <location>
        <begin position="25"/>
        <end position="275"/>
    </location>
</feature>
<dbReference type="SUPFAM" id="SSF53850">
    <property type="entry name" value="Periplasmic binding protein-like II"/>
    <property type="match status" value="1"/>
</dbReference>
<dbReference type="Gene3D" id="3.40.190.10">
    <property type="entry name" value="Periplasmic binding protein-like II"/>
    <property type="match status" value="2"/>
</dbReference>
<keyword evidence="9" id="KW-1185">Reference proteome</keyword>
<evidence type="ECO:0000259" key="7">
    <source>
        <dbReference type="SMART" id="SM00079"/>
    </source>
</evidence>
<name>W8U5J8_PEPAC</name>
<dbReference type="GO" id="GO:0030313">
    <property type="term" value="C:cell envelope"/>
    <property type="evidence" value="ECO:0007669"/>
    <property type="project" value="UniProtKB-SubCell"/>
</dbReference>
<dbReference type="RefSeq" id="WP_025435220.1">
    <property type="nucleotide sequence ID" value="NZ_CP007452.1"/>
</dbReference>
<accession>W8U5J8</accession>
<dbReference type="AlphaFoldDB" id="W8U5J8"/>
<comment type="similarity">
    <text evidence="2 4">Belongs to the bacterial solute-binding protein 3 family.</text>
</comment>
<comment type="subcellular location">
    <subcellularLocation>
        <location evidence="1">Cell envelope</location>
    </subcellularLocation>
</comment>
<sequence>MKKMKKIALLVVALMMVFSMVGCSQKTSQEQEGSKQLSKLEQIKADGKLVVGTSASYPPYEFHKEIDGKDEIVGFDIEIAKEIAKDLGVELEIKDMKFEGLLAALNAGKIDIIIAGMTPTEERKASVDFSKVYYVATQSIIVQADKAESFKTMDDLASMVIGVQKGTTQEQIAKDLIPEQQIKGLGRVADVVLELKNGKIDGVLVESPVATAYVKRNADLAVSAINLETGDSGSAIAIKKGGEDLIAEIDKTLDRLIGEGKIDEFVAAATELNDN</sequence>
<feature type="domain" description="Ionotropic glutamate receptor C-terminal" evidence="7">
    <location>
        <begin position="48"/>
        <end position="265"/>
    </location>
</feature>